<dbReference type="Pfam" id="PF03446">
    <property type="entry name" value="NAD_binding_2"/>
    <property type="match status" value="1"/>
</dbReference>
<dbReference type="InterPro" id="IPR013328">
    <property type="entry name" value="6PGD_dom2"/>
</dbReference>
<organism evidence="7 8">
    <name type="scientific">Amycolatopsis camponoti</name>
    <dbReference type="NCBI Taxonomy" id="2606593"/>
    <lineage>
        <taxon>Bacteria</taxon>
        <taxon>Bacillati</taxon>
        <taxon>Actinomycetota</taxon>
        <taxon>Actinomycetes</taxon>
        <taxon>Pseudonocardiales</taxon>
        <taxon>Pseudonocardiaceae</taxon>
        <taxon>Amycolatopsis</taxon>
    </lineage>
</organism>
<gene>
    <name evidence="7" type="ORF">AA23TX_05752</name>
</gene>
<proteinExistence type="inferred from homology"/>
<dbReference type="Proteomes" id="UP000399805">
    <property type="component" value="Unassembled WGS sequence"/>
</dbReference>
<keyword evidence="3" id="KW-0520">NAD</keyword>
<dbReference type="PANTHER" id="PTHR43060:SF15">
    <property type="entry name" value="3-HYDROXYISOBUTYRATE DEHYDROGENASE-LIKE 1, MITOCHONDRIAL-RELATED"/>
    <property type="match status" value="1"/>
</dbReference>
<comment type="similarity">
    <text evidence="1">Belongs to the HIBADH-related family.</text>
</comment>
<evidence type="ECO:0000256" key="1">
    <source>
        <dbReference type="ARBA" id="ARBA00009080"/>
    </source>
</evidence>
<keyword evidence="2" id="KW-0560">Oxidoreductase</keyword>
<dbReference type="SUPFAM" id="SSF51735">
    <property type="entry name" value="NAD(P)-binding Rossmann-fold domains"/>
    <property type="match status" value="1"/>
</dbReference>
<keyword evidence="8" id="KW-1185">Reference proteome</keyword>
<feature type="active site" evidence="4">
    <location>
        <position position="175"/>
    </location>
</feature>
<reference evidence="7 8" key="1">
    <citation type="submission" date="2019-09" db="EMBL/GenBank/DDBJ databases">
        <authorList>
            <person name="Leyn A S."/>
        </authorList>
    </citation>
    <scope>NUCLEOTIDE SEQUENCE [LARGE SCALE GENOMIC DNA]</scope>
    <source>
        <strain evidence="7">AA231_1</strain>
    </source>
</reference>
<sequence length="288" mass="29268">MTGPDTTIACLGLGAMGSGLAHRLLDAGRPVSVFNRTEAKASPLTERGARFAATPAAAVADAGTVLVSLSGPEAVDEVLFGDDGAVHGLKPGAVVVDASTVSPEFSRECTARLAEAGVSRVEACLIGNPFQARSGEVRVLAAGDEADVAKVADLLGAIGKHTWHIGATGSGASAKLAFNALLGVQLAGLAEALDIGAADGVDRDRLLEAIAGSGFSSPVLSFRAALVRDDRLVPAAFRTDLMAKDLRLAGQTAREHGLDADLVTHAARRFAAVTERGDGEKDAAVVLT</sequence>
<name>A0A6I8LUL9_9PSEU</name>
<dbReference type="InterPro" id="IPR015815">
    <property type="entry name" value="HIBADH-related"/>
</dbReference>
<dbReference type="RefSeq" id="WP_155545796.1">
    <property type="nucleotide sequence ID" value="NZ_CABVGP010000002.1"/>
</dbReference>
<dbReference type="InterPro" id="IPR029154">
    <property type="entry name" value="HIBADH-like_NADP-bd"/>
</dbReference>
<feature type="domain" description="3-hydroxyisobutyrate dehydrogenase-like NAD-binding" evidence="6">
    <location>
        <begin position="169"/>
        <end position="285"/>
    </location>
</feature>
<dbReference type="GO" id="GO:0051287">
    <property type="term" value="F:NAD binding"/>
    <property type="evidence" value="ECO:0007669"/>
    <property type="project" value="InterPro"/>
</dbReference>
<accession>A0A6I8LUL9</accession>
<evidence type="ECO:0000256" key="3">
    <source>
        <dbReference type="ARBA" id="ARBA00023027"/>
    </source>
</evidence>
<dbReference type="Pfam" id="PF14833">
    <property type="entry name" value="NAD_binding_11"/>
    <property type="match status" value="1"/>
</dbReference>
<dbReference type="Gene3D" id="3.40.50.720">
    <property type="entry name" value="NAD(P)-binding Rossmann-like Domain"/>
    <property type="match status" value="1"/>
</dbReference>
<dbReference type="PIRSF" id="PIRSF000103">
    <property type="entry name" value="HIBADH"/>
    <property type="match status" value="1"/>
</dbReference>
<feature type="domain" description="6-phosphogluconate dehydrogenase NADP-binding" evidence="5">
    <location>
        <begin position="7"/>
        <end position="166"/>
    </location>
</feature>
<evidence type="ECO:0000259" key="5">
    <source>
        <dbReference type="Pfam" id="PF03446"/>
    </source>
</evidence>
<dbReference type="InterPro" id="IPR036291">
    <property type="entry name" value="NAD(P)-bd_dom_sf"/>
</dbReference>
<dbReference type="SUPFAM" id="SSF48179">
    <property type="entry name" value="6-phosphogluconate dehydrogenase C-terminal domain-like"/>
    <property type="match status" value="1"/>
</dbReference>
<dbReference type="GO" id="GO:0016491">
    <property type="term" value="F:oxidoreductase activity"/>
    <property type="evidence" value="ECO:0007669"/>
    <property type="project" value="UniProtKB-KW"/>
</dbReference>
<dbReference type="EMBL" id="CABVGP010000002">
    <property type="protein sequence ID" value="VVJ20731.1"/>
    <property type="molecule type" value="Genomic_DNA"/>
</dbReference>
<evidence type="ECO:0000313" key="8">
    <source>
        <dbReference type="Proteomes" id="UP000399805"/>
    </source>
</evidence>
<evidence type="ECO:0000259" key="6">
    <source>
        <dbReference type="Pfam" id="PF14833"/>
    </source>
</evidence>
<dbReference type="GO" id="GO:0050661">
    <property type="term" value="F:NADP binding"/>
    <property type="evidence" value="ECO:0007669"/>
    <property type="project" value="InterPro"/>
</dbReference>
<dbReference type="AlphaFoldDB" id="A0A6I8LUL9"/>
<dbReference type="PANTHER" id="PTHR43060">
    <property type="entry name" value="3-HYDROXYISOBUTYRATE DEHYDROGENASE-LIKE 1, MITOCHONDRIAL-RELATED"/>
    <property type="match status" value="1"/>
</dbReference>
<evidence type="ECO:0000313" key="7">
    <source>
        <dbReference type="EMBL" id="VVJ20731.1"/>
    </source>
</evidence>
<evidence type="ECO:0000256" key="2">
    <source>
        <dbReference type="ARBA" id="ARBA00023002"/>
    </source>
</evidence>
<dbReference type="InterPro" id="IPR008927">
    <property type="entry name" value="6-PGluconate_DH-like_C_sf"/>
</dbReference>
<dbReference type="Gene3D" id="1.10.1040.10">
    <property type="entry name" value="N-(1-d-carboxylethyl)-l-norvaline Dehydrogenase, domain 2"/>
    <property type="match status" value="1"/>
</dbReference>
<protein>
    <submittedName>
        <fullName evidence="7">3-hydroxyisobutyrate dehydrogenase family protein</fullName>
    </submittedName>
</protein>
<dbReference type="InterPro" id="IPR006115">
    <property type="entry name" value="6PGDH_NADP-bd"/>
</dbReference>
<evidence type="ECO:0000256" key="4">
    <source>
        <dbReference type="PIRSR" id="PIRSR000103-1"/>
    </source>
</evidence>